<evidence type="ECO:0000256" key="1">
    <source>
        <dbReference type="SAM" id="SignalP"/>
    </source>
</evidence>
<proteinExistence type="predicted"/>
<dbReference type="AlphaFoldDB" id="A0AA42B7Y1"/>
<name>A0AA42B7Y1_9GAMM</name>
<dbReference type="Gene3D" id="2.60.120.560">
    <property type="entry name" value="Exo-inulinase, domain 1"/>
    <property type="match status" value="1"/>
</dbReference>
<feature type="domain" description="3-keto-alpha-glucoside-1,2-lyase/3-keto-2-hydroxy-glucal hydratase" evidence="2">
    <location>
        <begin position="34"/>
        <end position="242"/>
    </location>
</feature>
<keyword evidence="4" id="KW-1185">Reference proteome</keyword>
<comment type="caution">
    <text evidence="3">The sequence shown here is derived from an EMBL/GenBank/DDBJ whole genome shotgun (WGS) entry which is preliminary data.</text>
</comment>
<dbReference type="EMBL" id="JAMQGP010000003">
    <property type="protein sequence ID" value="MCM2679736.1"/>
    <property type="molecule type" value="Genomic_DNA"/>
</dbReference>
<dbReference type="Pfam" id="PF06439">
    <property type="entry name" value="3keto-disac_hyd"/>
    <property type="match status" value="1"/>
</dbReference>
<dbReference type="Proteomes" id="UP001165393">
    <property type="component" value="Unassembled WGS sequence"/>
</dbReference>
<evidence type="ECO:0000313" key="3">
    <source>
        <dbReference type="EMBL" id="MCM2679736.1"/>
    </source>
</evidence>
<evidence type="ECO:0000259" key="2">
    <source>
        <dbReference type="Pfam" id="PF06439"/>
    </source>
</evidence>
<feature type="signal peptide" evidence="1">
    <location>
        <begin position="1"/>
        <end position="18"/>
    </location>
</feature>
<protein>
    <submittedName>
        <fullName evidence="3">DUF1080 domain-containing protein</fullName>
    </submittedName>
</protein>
<dbReference type="RefSeq" id="WP_251261175.1">
    <property type="nucleotide sequence ID" value="NZ_JAMQGP010000003.1"/>
</dbReference>
<dbReference type="GO" id="GO:0016787">
    <property type="term" value="F:hydrolase activity"/>
    <property type="evidence" value="ECO:0007669"/>
    <property type="project" value="InterPro"/>
</dbReference>
<gene>
    <name evidence="3" type="ORF">NAF29_08675</name>
</gene>
<keyword evidence="1" id="KW-0732">Signal</keyword>
<sequence>MLKTLMTVCSFYSLSAVAVNTELTHAASTPTIVQDFFNGKDFTGWKTSTNNGVSEGHEFWRILPDGTLRAEGDPDHNPTTRQQSGLYTVRQDYGNFELSFDYRYTGKERGKNSGVWVLGGARFVSSGGAFPASIEVQLRLGWEGDLLLKQLSLEPEQGYVLSNDARRPNARLAARREGLSINPVQQWTAMKIRVETTAKEGTSVSVWLDGQLVNKGIHAGRDKGRIIFQSEGADIEWRNIQFAQLTTPE</sequence>
<dbReference type="InterPro" id="IPR010496">
    <property type="entry name" value="AL/BT2_dom"/>
</dbReference>
<organism evidence="3 4">
    <name type="scientific">Echinimonas agarilytica</name>
    <dbReference type="NCBI Taxonomy" id="1215918"/>
    <lineage>
        <taxon>Bacteria</taxon>
        <taxon>Pseudomonadati</taxon>
        <taxon>Pseudomonadota</taxon>
        <taxon>Gammaproteobacteria</taxon>
        <taxon>Alteromonadales</taxon>
        <taxon>Echinimonadaceae</taxon>
        <taxon>Echinimonas</taxon>
    </lineage>
</organism>
<reference evidence="3 4" key="1">
    <citation type="journal article" date="2013" name="Antonie Van Leeuwenhoek">
        <title>Echinimonas agarilytica gen. nov., sp. nov., a new gammaproteobacterium isolated from the sea urchin Strongylocentrotus intermedius.</title>
        <authorList>
            <person name="Nedashkovskaya O.I."/>
            <person name="Stenkova A.M."/>
            <person name="Zhukova N.V."/>
            <person name="Van Trappen S."/>
            <person name="Lee J.S."/>
            <person name="Kim S.B."/>
        </authorList>
    </citation>
    <scope>NUCLEOTIDE SEQUENCE [LARGE SCALE GENOMIC DNA]</scope>
    <source>
        <strain evidence="3 4">KMM 6351</strain>
    </source>
</reference>
<accession>A0AA42B7Y1</accession>
<feature type="chain" id="PRO_5041407643" evidence="1">
    <location>
        <begin position="19"/>
        <end position="249"/>
    </location>
</feature>
<evidence type="ECO:0000313" key="4">
    <source>
        <dbReference type="Proteomes" id="UP001165393"/>
    </source>
</evidence>